<evidence type="ECO:0000259" key="3">
    <source>
        <dbReference type="Pfam" id="PF05970"/>
    </source>
</evidence>
<feature type="region of interest" description="Disordered" evidence="2">
    <location>
        <begin position="438"/>
        <end position="466"/>
    </location>
</feature>
<gene>
    <name evidence="5" type="ORF">MEDL_45618</name>
</gene>
<keyword evidence="1" id="KW-0234">DNA repair</keyword>
<evidence type="ECO:0000259" key="4">
    <source>
        <dbReference type="Pfam" id="PF21530"/>
    </source>
</evidence>
<evidence type="ECO:0000256" key="1">
    <source>
        <dbReference type="RuleBase" id="RU363044"/>
    </source>
</evidence>
<keyword evidence="1" id="KW-0227">DNA damage</keyword>
<evidence type="ECO:0000313" key="5">
    <source>
        <dbReference type="EMBL" id="CAG2233052.1"/>
    </source>
</evidence>
<feature type="region of interest" description="Disordered" evidence="2">
    <location>
        <begin position="961"/>
        <end position="1028"/>
    </location>
</feature>
<dbReference type="Pfam" id="PF21530">
    <property type="entry name" value="Pif1_2B_dom"/>
    <property type="match status" value="1"/>
</dbReference>
<dbReference type="SUPFAM" id="SSF52540">
    <property type="entry name" value="P-loop containing nucleoside triphosphate hydrolases"/>
    <property type="match status" value="2"/>
</dbReference>
<feature type="compositionally biased region" description="Basic residues" evidence="2">
    <location>
        <begin position="988"/>
        <end position="1003"/>
    </location>
</feature>
<feature type="domain" description="DNA helicase Pif1-like DEAD-box helicase" evidence="3">
    <location>
        <begin position="4"/>
        <end position="157"/>
    </location>
</feature>
<keyword evidence="6" id="KW-1185">Reference proteome</keyword>
<evidence type="ECO:0000256" key="2">
    <source>
        <dbReference type="SAM" id="MobiDB-lite"/>
    </source>
</evidence>
<feature type="domain" description="DNA helicase Pif1-like 2B" evidence="4">
    <location>
        <begin position="269"/>
        <end position="305"/>
    </location>
</feature>
<dbReference type="GO" id="GO:0016787">
    <property type="term" value="F:hydrolase activity"/>
    <property type="evidence" value="ECO:0007669"/>
    <property type="project" value="UniProtKB-KW"/>
</dbReference>
<proteinExistence type="inferred from homology"/>
<keyword evidence="1" id="KW-0067">ATP-binding</keyword>
<dbReference type="Gene3D" id="3.40.50.300">
    <property type="entry name" value="P-loop containing nucleotide triphosphate hydrolases"/>
    <property type="match status" value="1"/>
</dbReference>
<dbReference type="EMBL" id="CAJPWZ010002196">
    <property type="protein sequence ID" value="CAG2233052.1"/>
    <property type="molecule type" value="Genomic_DNA"/>
</dbReference>
<comment type="caution">
    <text evidence="5">The sequence shown here is derived from an EMBL/GenBank/DDBJ whole genome shotgun (WGS) entry which is preliminary data.</text>
</comment>
<keyword evidence="1" id="KW-0547">Nucleotide-binding</keyword>
<dbReference type="OrthoDB" id="6090020at2759"/>
<organism evidence="5 6">
    <name type="scientific">Mytilus edulis</name>
    <name type="common">Blue mussel</name>
    <dbReference type="NCBI Taxonomy" id="6550"/>
    <lineage>
        <taxon>Eukaryota</taxon>
        <taxon>Metazoa</taxon>
        <taxon>Spiralia</taxon>
        <taxon>Lophotrochozoa</taxon>
        <taxon>Mollusca</taxon>
        <taxon>Bivalvia</taxon>
        <taxon>Autobranchia</taxon>
        <taxon>Pteriomorphia</taxon>
        <taxon>Mytilida</taxon>
        <taxon>Mytiloidea</taxon>
        <taxon>Mytilidae</taxon>
        <taxon>Mytilinae</taxon>
        <taxon>Mytilus</taxon>
    </lineage>
</organism>
<comment type="cofactor">
    <cofactor evidence="1">
        <name>Mg(2+)</name>
        <dbReference type="ChEBI" id="CHEBI:18420"/>
    </cofactor>
</comment>
<dbReference type="GO" id="GO:0006310">
    <property type="term" value="P:DNA recombination"/>
    <property type="evidence" value="ECO:0007669"/>
    <property type="project" value="UniProtKB-KW"/>
</dbReference>
<feature type="compositionally biased region" description="Acidic residues" evidence="2">
    <location>
        <begin position="446"/>
        <end position="464"/>
    </location>
</feature>
<protein>
    <recommendedName>
        <fullName evidence="1">ATP-dependent DNA helicase</fullName>
        <ecNumber evidence="1">5.6.2.3</ecNumber>
    </recommendedName>
</protein>
<dbReference type="CDD" id="cd18809">
    <property type="entry name" value="SF1_C_RecD"/>
    <property type="match status" value="1"/>
</dbReference>
<dbReference type="InterPro" id="IPR010285">
    <property type="entry name" value="DNA_helicase_pif1-like_DEAD"/>
</dbReference>
<dbReference type="GO" id="GO:0006281">
    <property type="term" value="P:DNA repair"/>
    <property type="evidence" value="ECO:0007669"/>
    <property type="project" value="UniProtKB-KW"/>
</dbReference>
<dbReference type="InterPro" id="IPR051055">
    <property type="entry name" value="PIF1_helicase"/>
</dbReference>
<dbReference type="GO" id="GO:0005524">
    <property type="term" value="F:ATP binding"/>
    <property type="evidence" value="ECO:0007669"/>
    <property type="project" value="UniProtKB-KW"/>
</dbReference>
<dbReference type="Pfam" id="PF05970">
    <property type="entry name" value="PIF1"/>
    <property type="match status" value="1"/>
</dbReference>
<dbReference type="Proteomes" id="UP000683360">
    <property type="component" value="Unassembled WGS sequence"/>
</dbReference>
<name>A0A8S3TW76_MYTED</name>
<reference evidence="5" key="1">
    <citation type="submission" date="2021-03" db="EMBL/GenBank/DDBJ databases">
        <authorList>
            <person name="Bekaert M."/>
        </authorList>
    </citation>
    <scope>NUCLEOTIDE SEQUENCE</scope>
</reference>
<dbReference type="EC" id="5.6.2.3" evidence="1"/>
<dbReference type="PANTHER" id="PTHR47642">
    <property type="entry name" value="ATP-DEPENDENT DNA HELICASE"/>
    <property type="match status" value="1"/>
</dbReference>
<keyword evidence="1" id="KW-0233">DNA recombination</keyword>
<dbReference type="PANTHER" id="PTHR47642:SF7">
    <property type="entry name" value="ATP-DEPENDENT DNA HELICASE PIF1"/>
    <property type="match status" value="1"/>
</dbReference>
<keyword evidence="1 5" id="KW-0378">Hydrolase</keyword>
<sequence>MDEDQKLAFELATSGHNLVISGQAGTGKTFLVKKLVHYMRFKQGKNVSIVCSTGIAATHYGDLRAQTLHKWSGVEDGRHLNEEIIHFVKTDERFTVAKHNIETVETLIIDESSMISAKIFNQVQVLCKNTRNSTDLFGNIQVVLVGDFFQLPPVSNELYGDPGKHCFTVPWFHTFFSHKINLNIIHRQDDQSLIKCINELEIGDISDDSVAFLKSLDRPLQNERLNKCVHLFARNYDVDLFNYNKIQSLQGDLKVYVSQDEGSQHYLSKFLAPKNLGLKLGCPVMLIKNLNDILVNGLCGTVTKLNTDSVEVKFTLEHKTLTVTIAKEVFTTFDPVDKIVLAKRVQLPLKVGFAITIHKAQGMTIENLVVDCNNSIQPGQLGVAIGRAVSIQGLRVINFRKSLCRKHPVNVFNFYDSFSLGIIRNDLTCCRKLNVETSDNESKHDDDDDDDNNDNDDGGGDDSDSTVIFDRLEVDSDFSESEIDNLEFIENILGTDQELLPDKSGSRLALDTVLKAFTDTPVEANILVFSDAISKNYQHFHDWFQAQCSIMEDIGLNCFPEGEVKFSQKHRNDYFIKFNKHINSKEYEDSVIALLNYYGQKINGPQFQLLTSVMFYLEKDFFLNLSTHLHLAAPEPLKKLTVDQEMDFSGKGKLRYISGYVLAKLKYTLSKKIRNSLYVKGKETDLARYQFEMDIFNSLTCSYDELNMSTTEGDTLLETKRKQNERESLTNVSDVTFNFFQKLEIVCREKFTHGRLVDTGKYLFSSVKEEVLGNYDLFETWIKCVVSSRNQPTEDQNEDISNILSTMVMACENYIEIFQSVVTLFLKVNLSQFRRDYLTFLEKEKGVALRKKVMQKSLKATKSFNMKFFSEDNSTNKEVSFLRLKSELMQSEKFFNDNSFTKKELISLGQYFKIKANAQQKKDGIIHVLVKGILETQHVNTPEESHMDTEQAGPSGILQISTVSTESDPGPSVQSDPGPSVPSEPVRKKSKRTSVKGKGKGKGKGKERGKDRKRKQQMTLMKNVQFVI</sequence>
<comment type="catalytic activity">
    <reaction evidence="1">
        <text>ATP + H2O = ADP + phosphate + H(+)</text>
        <dbReference type="Rhea" id="RHEA:13065"/>
        <dbReference type="ChEBI" id="CHEBI:15377"/>
        <dbReference type="ChEBI" id="CHEBI:15378"/>
        <dbReference type="ChEBI" id="CHEBI:30616"/>
        <dbReference type="ChEBI" id="CHEBI:43474"/>
        <dbReference type="ChEBI" id="CHEBI:456216"/>
        <dbReference type="EC" id="5.6.2.3"/>
    </reaction>
</comment>
<comment type="similarity">
    <text evidence="1">Belongs to the helicase family.</text>
</comment>
<keyword evidence="1" id="KW-0347">Helicase</keyword>
<dbReference type="GO" id="GO:0000723">
    <property type="term" value="P:telomere maintenance"/>
    <property type="evidence" value="ECO:0007669"/>
    <property type="project" value="InterPro"/>
</dbReference>
<dbReference type="GO" id="GO:0043139">
    <property type="term" value="F:5'-3' DNA helicase activity"/>
    <property type="evidence" value="ECO:0007669"/>
    <property type="project" value="UniProtKB-EC"/>
</dbReference>
<dbReference type="AlphaFoldDB" id="A0A8S3TW76"/>
<dbReference type="InterPro" id="IPR049163">
    <property type="entry name" value="Pif1-like_2B_dom"/>
</dbReference>
<feature type="compositionally biased region" description="Polar residues" evidence="2">
    <location>
        <begin position="961"/>
        <end position="977"/>
    </location>
</feature>
<accession>A0A8S3TW76</accession>
<dbReference type="InterPro" id="IPR027417">
    <property type="entry name" value="P-loop_NTPase"/>
</dbReference>
<evidence type="ECO:0000313" key="6">
    <source>
        <dbReference type="Proteomes" id="UP000683360"/>
    </source>
</evidence>